<feature type="domain" description="Helicase C-terminal" evidence="11">
    <location>
        <begin position="231"/>
        <end position="391"/>
    </location>
</feature>
<evidence type="ECO:0000256" key="8">
    <source>
        <dbReference type="PROSITE-ProRule" id="PRU00552"/>
    </source>
</evidence>
<proteinExistence type="inferred from homology"/>
<organism evidence="13 14">
    <name type="scientific">Luteimonas lutimaris</name>
    <dbReference type="NCBI Taxonomy" id="698645"/>
    <lineage>
        <taxon>Bacteria</taxon>
        <taxon>Pseudomonadati</taxon>
        <taxon>Pseudomonadota</taxon>
        <taxon>Gammaproteobacteria</taxon>
        <taxon>Lysobacterales</taxon>
        <taxon>Lysobacteraceae</taxon>
        <taxon>Luteimonas</taxon>
    </lineage>
</organism>
<feature type="compositionally biased region" description="Gly residues" evidence="9">
    <location>
        <begin position="437"/>
        <end position="451"/>
    </location>
</feature>
<feature type="domain" description="Helicase ATP-binding" evidence="10">
    <location>
        <begin position="40"/>
        <end position="220"/>
    </location>
</feature>
<accession>A0ABP7M474</accession>
<dbReference type="Pfam" id="PF12300">
    <property type="entry name" value="RhlB"/>
    <property type="match status" value="1"/>
</dbReference>
<comment type="subcellular location">
    <subcellularLocation>
        <location evidence="7">Cytoplasm</location>
    </subcellularLocation>
</comment>
<gene>
    <name evidence="7 13" type="primary">rhlB</name>
    <name evidence="13" type="ORF">GCM10022229_03990</name>
</gene>
<sequence>MSDKPLTDITFSSFELHPALLAGLESAGFTRCTPIQALTLPVALPGGDVAGQAQTGTGKTLAFLVTVVNRLLTKPALADRKPEDPRALILAPTRELAIQIHKDAVKFGSELGLKFALVYGGVDYDKQRQMLQEGADVIIATPGRLIDYVKQHKVVSLHACEVCVLDEADRMFDLGFIKDIRFLLRRMPARTERQTLLYSATLSHRVLELAYEHMNEPEKIVVETETITAARVRQKLYYPADEEKLPLLLGLLSRSEGARTMIFVNTKVFVERVARALERAGYRVGVLSGDVPQKKRESLLKKFQAGQLEILVATDVAARGLHIDGVQYVYNYDLPFDAEDYVHRIGRTARLGAEGDAISFACERYAMGLPDIEAYIDQKIPSEPVTEDLLVALPRKPREGVEAQAAEGESVSEIFREAREQRVAEDARRGGPRKASGGRGSGGGGRGAGGESRGERGPRPPRRRKEEAGDAAAAAPARPQAARAAEAPVGVGEEPARPPRKRRRRRRGRSIEGAEANPPQAAGANGAGGKPAANGASNPNGTGARPASGPREIKARPARASGKPAPQAASTATDKPSSLISRIGSGLKKLVTRGPRTQH</sequence>
<dbReference type="PANTHER" id="PTHR47959:SF10">
    <property type="entry name" value="ATP-DEPENDENT RNA HELICASE RHLB"/>
    <property type="match status" value="1"/>
</dbReference>
<evidence type="ECO:0000256" key="1">
    <source>
        <dbReference type="ARBA" id="ARBA00022490"/>
    </source>
</evidence>
<dbReference type="NCBIfam" id="NF003390">
    <property type="entry name" value="PRK04537.1"/>
    <property type="match status" value="1"/>
</dbReference>
<dbReference type="PROSITE" id="PS00039">
    <property type="entry name" value="DEAD_ATP_HELICASE"/>
    <property type="match status" value="1"/>
</dbReference>
<name>A0ABP7M474_9GAMM</name>
<dbReference type="RefSeq" id="WP_344758260.1">
    <property type="nucleotide sequence ID" value="NZ_BAAAZU010000002.1"/>
</dbReference>
<protein>
    <recommendedName>
        <fullName evidence="7">ATP-dependent RNA helicase RhlB</fullName>
        <ecNumber evidence="7">3.6.4.13</ecNumber>
    </recommendedName>
</protein>
<dbReference type="InterPro" id="IPR027417">
    <property type="entry name" value="P-loop_NTPase"/>
</dbReference>
<dbReference type="EMBL" id="BAAAZU010000002">
    <property type="protein sequence ID" value="GAA3914213.1"/>
    <property type="molecule type" value="Genomic_DNA"/>
</dbReference>
<evidence type="ECO:0000256" key="4">
    <source>
        <dbReference type="ARBA" id="ARBA00022806"/>
    </source>
</evidence>
<dbReference type="SUPFAM" id="SSF52540">
    <property type="entry name" value="P-loop containing nucleoside triphosphate hydrolases"/>
    <property type="match status" value="1"/>
</dbReference>
<comment type="function">
    <text evidence="7">DEAD-box RNA helicase involved in RNA degradation. Has RNA-dependent ATPase activity and unwinds double-stranded RNA.</text>
</comment>
<dbReference type="InterPro" id="IPR022077">
    <property type="entry name" value="RhlB"/>
</dbReference>
<evidence type="ECO:0000256" key="3">
    <source>
        <dbReference type="ARBA" id="ARBA00022801"/>
    </source>
</evidence>
<comment type="caution">
    <text evidence="13">The sequence shown here is derived from an EMBL/GenBank/DDBJ whole genome shotgun (WGS) entry which is preliminary data.</text>
</comment>
<dbReference type="CDD" id="cd18787">
    <property type="entry name" value="SF2_C_DEAD"/>
    <property type="match status" value="1"/>
</dbReference>
<evidence type="ECO:0000256" key="9">
    <source>
        <dbReference type="SAM" id="MobiDB-lite"/>
    </source>
</evidence>
<dbReference type="Pfam" id="PF00270">
    <property type="entry name" value="DEAD"/>
    <property type="match status" value="1"/>
</dbReference>
<dbReference type="InterPro" id="IPR014001">
    <property type="entry name" value="Helicase_ATP-bd"/>
</dbReference>
<dbReference type="GO" id="GO:0004386">
    <property type="term" value="F:helicase activity"/>
    <property type="evidence" value="ECO:0007669"/>
    <property type="project" value="UniProtKB-KW"/>
</dbReference>
<comment type="subunit">
    <text evidence="7">Component of the RNA degradosome, which is a multiprotein complex involved in RNA processing and mRNA degradation.</text>
</comment>
<dbReference type="PANTHER" id="PTHR47959">
    <property type="entry name" value="ATP-DEPENDENT RNA HELICASE RHLE-RELATED"/>
    <property type="match status" value="1"/>
</dbReference>
<comment type="similarity">
    <text evidence="7">Belongs to the DEAD box helicase family. RhlB subfamily.</text>
</comment>
<dbReference type="Proteomes" id="UP001501727">
    <property type="component" value="Unassembled WGS sequence"/>
</dbReference>
<dbReference type="Gene3D" id="3.40.50.300">
    <property type="entry name" value="P-loop containing nucleotide triphosphate hydrolases"/>
    <property type="match status" value="2"/>
</dbReference>
<evidence type="ECO:0000256" key="5">
    <source>
        <dbReference type="ARBA" id="ARBA00022840"/>
    </source>
</evidence>
<evidence type="ECO:0000313" key="14">
    <source>
        <dbReference type="Proteomes" id="UP001501727"/>
    </source>
</evidence>
<keyword evidence="6 7" id="KW-0694">RNA-binding</keyword>
<evidence type="ECO:0000256" key="2">
    <source>
        <dbReference type="ARBA" id="ARBA00022741"/>
    </source>
</evidence>
<dbReference type="InterPro" id="IPR014014">
    <property type="entry name" value="RNA_helicase_DEAD_Q_motif"/>
</dbReference>
<feature type="region of interest" description="Disordered" evidence="9">
    <location>
        <begin position="421"/>
        <end position="599"/>
    </location>
</feature>
<evidence type="ECO:0000259" key="11">
    <source>
        <dbReference type="PROSITE" id="PS51194"/>
    </source>
</evidence>
<dbReference type="InterPro" id="IPR001650">
    <property type="entry name" value="Helicase_C-like"/>
</dbReference>
<feature type="compositionally biased region" description="Basic and acidic residues" evidence="9">
    <location>
        <begin position="452"/>
        <end position="468"/>
    </location>
</feature>
<reference evidence="14" key="1">
    <citation type="journal article" date="2019" name="Int. J. Syst. Evol. Microbiol.">
        <title>The Global Catalogue of Microorganisms (GCM) 10K type strain sequencing project: providing services to taxonomists for standard genome sequencing and annotation.</title>
        <authorList>
            <consortium name="The Broad Institute Genomics Platform"/>
            <consortium name="The Broad Institute Genome Sequencing Center for Infectious Disease"/>
            <person name="Wu L."/>
            <person name="Ma J."/>
        </authorList>
    </citation>
    <scope>NUCLEOTIDE SEQUENCE [LARGE SCALE GENOMIC DNA]</scope>
    <source>
        <strain evidence="14">JCM 16916</strain>
    </source>
</reference>
<dbReference type="Pfam" id="PF00271">
    <property type="entry name" value="Helicase_C"/>
    <property type="match status" value="1"/>
</dbReference>
<keyword evidence="1 7" id="KW-0963">Cytoplasm</keyword>
<dbReference type="SMART" id="SM00490">
    <property type="entry name" value="HELICc"/>
    <property type="match status" value="1"/>
</dbReference>
<feature type="domain" description="DEAD-box RNA helicase Q" evidence="12">
    <location>
        <begin position="9"/>
        <end position="37"/>
    </location>
</feature>
<feature type="compositionally biased region" description="Low complexity" evidence="9">
    <location>
        <begin position="511"/>
        <end position="544"/>
    </location>
</feature>
<keyword evidence="4 7" id="KW-0347">Helicase</keyword>
<dbReference type="InterPro" id="IPR011545">
    <property type="entry name" value="DEAD/DEAH_box_helicase_dom"/>
</dbReference>
<dbReference type="InterPro" id="IPR044742">
    <property type="entry name" value="DEAD/DEAH_RhlB"/>
</dbReference>
<evidence type="ECO:0000313" key="13">
    <source>
        <dbReference type="EMBL" id="GAA3914213.1"/>
    </source>
</evidence>
<feature type="compositionally biased region" description="Low complexity" evidence="9">
    <location>
        <begin position="470"/>
        <end position="493"/>
    </location>
</feature>
<feature type="compositionally biased region" description="Basic residues" evidence="9">
    <location>
        <begin position="498"/>
        <end position="508"/>
    </location>
</feature>
<keyword evidence="5 7" id="KW-0067">ATP-binding</keyword>
<dbReference type="CDD" id="cd00268">
    <property type="entry name" value="DEADc"/>
    <property type="match status" value="1"/>
</dbReference>
<dbReference type="InterPro" id="IPR050079">
    <property type="entry name" value="DEAD_box_RNA_helicase"/>
</dbReference>
<dbReference type="PROSITE" id="PS51192">
    <property type="entry name" value="HELICASE_ATP_BIND_1"/>
    <property type="match status" value="1"/>
</dbReference>
<dbReference type="InterPro" id="IPR023554">
    <property type="entry name" value="RNA_helicase_ATP-dep_RhlB"/>
</dbReference>
<keyword evidence="2 7" id="KW-0547">Nucleotide-binding</keyword>
<dbReference type="EC" id="3.6.4.13" evidence="7"/>
<comment type="catalytic activity">
    <reaction evidence="7">
        <text>ATP + H2O = ADP + phosphate + H(+)</text>
        <dbReference type="Rhea" id="RHEA:13065"/>
        <dbReference type="ChEBI" id="CHEBI:15377"/>
        <dbReference type="ChEBI" id="CHEBI:15378"/>
        <dbReference type="ChEBI" id="CHEBI:30616"/>
        <dbReference type="ChEBI" id="CHEBI:43474"/>
        <dbReference type="ChEBI" id="CHEBI:456216"/>
        <dbReference type="EC" id="3.6.4.13"/>
    </reaction>
</comment>
<dbReference type="PROSITE" id="PS51195">
    <property type="entry name" value="Q_MOTIF"/>
    <property type="match status" value="1"/>
</dbReference>
<dbReference type="HAMAP" id="MF_00661">
    <property type="entry name" value="DEAD_helicase_RhlB"/>
    <property type="match status" value="1"/>
</dbReference>
<feature type="short sequence motif" description="Q motif" evidence="8">
    <location>
        <begin position="9"/>
        <end position="37"/>
    </location>
</feature>
<keyword evidence="3 7" id="KW-0378">Hydrolase</keyword>
<dbReference type="InterPro" id="IPR000629">
    <property type="entry name" value="RNA-helicase_DEAD-box_CS"/>
</dbReference>
<evidence type="ECO:0000256" key="7">
    <source>
        <dbReference type="HAMAP-Rule" id="MF_00661"/>
    </source>
</evidence>
<feature type="compositionally biased region" description="Polar residues" evidence="9">
    <location>
        <begin position="568"/>
        <end position="580"/>
    </location>
</feature>
<dbReference type="SMART" id="SM00487">
    <property type="entry name" value="DEXDc"/>
    <property type="match status" value="1"/>
</dbReference>
<evidence type="ECO:0000259" key="10">
    <source>
        <dbReference type="PROSITE" id="PS51192"/>
    </source>
</evidence>
<evidence type="ECO:0000259" key="12">
    <source>
        <dbReference type="PROSITE" id="PS51195"/>
    </source>
</evidence>
<dbReference type="PROSITE" id="PS51194">
    <property type="entry name" value="HELICASE_CTER"/>
    <property type="match status" value="1"/>
</dbReference>
<keyword evidence="14" id="KW-1185">Reference proteome</keyword>
<evidence type="ECO:0000256" key="6">
    <source>
        <dbReference type="ARBA" id="ARBA00022884"/>
    </source>
</evidence>